<accession>A0A5J6QQR8</accession>
<protein>
    <submittedName>
        <fullName evidence="1">Uncharacterized protein</fullName>
    </submittedName>
</protein>
<proteinExistence type="predicted"/>
<organism evidence="1 2">
    <name type="scientific">Metapseudomonas lalkuanensis</name>
    <dbReference type="NCBI Taxonomy" id="2604832"/>
    <lineage>
        <taxon>Bacteria</taxon>
        <taxon>Pseudomonadati</taxon>
        <taxon>Pseudomonadota</taxon>
        <taxon>Gammaproteobacteria</taxon>
        <taxon>Pseudomonadales</taxon>
        <taxon>Pseudomonadaceae</taxon>
        <taxon>Metapseudomonas</taxon>
    </lineage>
</organism>
<dbReference type="KEGG" id="plal:FXN65_13460"/>
<reference evidence="1 2" key="1">
    <citation type="submission" date="2019-08" db="EMBL/GenBank/DDBJ databases">
        <title>Whole-genome Sequencing of e-waste polymer degrading bacterium Pseudomonas sp. strain PE08.</title>
        <authorList>
            <person name="Kirdat K."/>
            <person name="Debbarma P."/>
            <person name="Narawade N."/>
            <person name="Suyal D."/>
            <person name="Thorat V."/>
            <person name="Shouche Y."/>
            <person name="Goel R."/>
            <person name="Yadav A."/>
        </authorList>
    </citation>
    <scope>NUCLEOTIDE SEQUENCE [LARGE SCALE GENOMIC DNA]</scope>
    <source>
        <strain evidence="1 2">PE08</strain>
    </source>
</reference>
<dbReference type="RefSeq" id="WP_151133679.1">
    <property type="nucleotide sequence ID" value="NZ_CP043311.1"/>
</dbReference>
<dbReference type="EMBL" id="CP043311">
    <property type="protein sequence ID" value="QEY63026.1"/>
    <property type="molecule type" value="Genomic_DNA"/>
</dbReference>
<gene>
    <name evidence="1" type="ORF">FXN65_13460</name>
</gene>
<keyword evidence="2" id="KW-1185">Reference proteome</keyword>
<name>A0A5J6QQR8_9GAMM</name>
<sequence>MPDIMKEFVDRQEGYAGQVRKFFLGKRVLCCDESGAYQKPFIALRMFKEVFEEGKRYRILDISTLPVFTPADLEYSAEVPFCDEDYDSTVSGLRSIDLAAGDDESLTVIRNGLTVADVRTASEFEIDSEGTALFWALELDYALNRVSIDMSPNAGIHYLMNLGTVAIYKDLHGEWDRMLRMAKQIWRSGLQPNLQDPQALVAKLGGSQHGQLGFGF</sequence>
<dbReference type="Proteomes" id="UP000327179">
    <property type="component" value="Chromosome"/>
</dbReference>
<evidence type="ECO:0000313" key="2">
    <source>
        <dbReference type="Proteomes" id="UP000327179"/>
    </source>
</evidence>
<dbReference type="AlphaFoldDB" id="A0A5J6QQR8"/>
<evidence type="ECO:0000313" key="1">
    <source>
        <dbReference type="EMBL" id="QEY63026.1"/>
    </source>
</evidence>